<proteinExistence type="predicted"/>
<dbReference type="AlphaFoldDB" id="A0AAW0FB66"/>
<dbReference type="Proteomes" id="UP001385951">
    <property type="component" value="Unassembled WGS sequence"/>
</dbReference>
<dbReference type="EMBL" id="JASBNA010000097">
    <property type="protein sequence ID" value="KAK7677032.1"/>
    <property type="molecule type" value="Genomic_DNA"/>
</dbReference>
<feature type="region of interest" description="Disordered" evidence="1">
    <location>
        <begin position="50"/>
        <end position="82"/>
    </location>
</feature>
<feature type="region of interest" description="Disordered" evidence="1">
    <location>
        <begin position="1"/>
        <end position="22"/>
    </location>
</feature>
<evidence type="ECO:0000313" key="2">
    <source>
        <dbReference type="EMBL" id="KAK7677032.1"/>
    </source>
</evidence>
<accession>A0AAW0FB66</accession>
<evidence type="ECO:0000256" key="1">
    <source>
        <dbReference type="SAM" id="MobiDB-lite"/>
    </source>
</evidence>
<organism evidence="2 3">
    <name type="scientific">Cerrena zonata</name>
    <dbReference type="NCBI Taxonomy" id="2478898"/>
    <lineage>
        <taxon>Eukaryota</taxon>
        <taxon>Fungi</taxon>
        <taxon>Dikarya</taxon>
        <taxon>Basidiomycota</taxon>
        <taxon>Agaricomycotina</taxon>
        <taxon>Agaricomycetes</taxon>
        <taxon>Polyporales</taxon>
        <taxon>Cerrenaceae</taxon>
        <taxon>Cerrena</taxon>
    </lineage>
</organism>
<keyword evidence="3" id="KW-1185">Reference proteome</keyword>
<protein>
    <submittedName>
        <fullName evidence="2">Uncharacterized protein</fullName>
    </submittedName>
</protein>
<name>A0AAW0FB66_9APHY</name>
<evidence type="ECO:0000313" key="3">
    <source>
        <dbReference type="Proteomes" id="UP001385951"/>
    </source>
</evidence>
<comment type="caution">
    <text evidence="2">The sequence shown here is derived from an EMBL/GenBank/DDBJ whole genome shotgun (WGS) entry which is preliminary data.</text>
</comment>
<sequence length="218" mass="24883">MPFDDDPSWVNKHEDEMPLPSQEMSEWGTLIAPLADTFITWKYDTSTISEELSPPDPSLHNNEEASSTEQDQRKTPLNTQLPPPPEIKCTVDVYNIFSIESTLTISHLPTSISISVDLATHSYLVKTPISPTITISFQTLKHFHCLQLRQPSLSIETFSVISEPSSLRRMKHVYTILGWDADNWRVINSCPAYCYELQDEMPMEFSRLWAHDGNNSLK</sequence>
<feature type="compositionally biased region" description="Polar residues" evidence="1">
    <location>
        <begin position="64"/>
        <end position="80"/>
    </location>
</feature>
<reference evidence="2 3" key="1">
    <citation type="submission" date="2022-09" db="EMBL/GenBank/DDBJ databases">
        <authorList>
            <person name="Palmer J.M."/>
        </authorList>
    </citation>
    <scope>NUCLEOTIDE SEQUENCE [LARGE SCALE GENOMIC DNA]</scope>
    <source>
        <strain evidence="2 3">DSM 7382</strain>
    </source>
</reference>
<gene>
    <name evidence="2" type="ORF">QCA50_019997</name>
</gene>